<keyword evidence="1" id="KW-0812">Transmembrane</keyword>
<feature type="transmembrane region" description="Helical" evidence="1">
    <location>
        <begin position="12"/>
        <end position="42"/>
    </location>
</feature>
<evidence type="ECO:0000313" key="3">
    <source>
        <dbReference type="Proteomes" id="UP000324222"/>
    </source>
</evidence>
<dbReference type="AlphaFoldDB" id="A0A5B7IUE0"/>
<name>A0A5B7IUE0_PORTR</name>
<reference evidence="2 3" key="1">
    <citation type="submission" date="2019-05" db="EMBL/GenBank/DDBJ databases">
        <title>Another draft genome of Portunus trituberculatus and its Hox gene families provides insights of decapod evolution.</title>
        <authorList>
            <person name="Jeong J.-H."/>
            <person name="Song I."/>
            <person name="Kim S."/>
            <person name="Choi T."/>
            <person name="Kim D."/>
            <person name="Ryu S."/>
            <person name="Kim W."/>
        </authorList>
    </citation>
    <scope>NUCLEOTIDE SEQUENCE [LARGE SCALE GENOMIC DNA]</scope>
    <source>
        <tissue evidence="2">Muscle</tissue>
    </source>
</reference>
<keyword evidence="1" id="KW-0472">Membrane</keyword>
<sequence>MEIYGVAGVVAAAVMAVVAMVEAMTAAMVVVVVLVLVAVLCLRAQRDSGPTQASHLSLLPRLATYIQHRSFPCNSWSGNLASPHLASALPSFPGIVHHH</sequence>
<gene>
    <name evidence="2" type="ORF">E2C01_080561</name>
</gene>
<evidence type="ECO:0000256" key="1">
    <source>
        <dbReference type="SAM" id="Phobius"/>
    </source>
</evidence>
<evidence type="ECO:0000313" key="2">
    <source>
        <dbReference type="EMBL" id="MPC85769.1"/>
    </source>
</evidence>
<proteinExistence type="predicted"/>
<keyword evidence="3" id="KW-1185">Reference proteome</keyword>
<protein>
    <submittedName>
        <fullName evidence="2">Uncharacterized protein</fullName>
    </submittedName>
</protein>
<dbReference type="Proteomes" id="UP000324222">
    <property type="component" value="Unassembled WGS sequence"/>
</dbReference>
<accession>A0A5B7IUE0</accession>
<keyword evidence="1" id="KW-1133">Transmembrane helix</keyword>
<comment type="caution">
    <text evidence="2">The sequence shown here is derived from an EMBL/GenBank/DDBJ whole genome shotgun (WGS) entry which is preliminary data.</text>
</comment>
<organism evidence="2 3">
    <name type="scientific">Portunus trituberculatus</name>
    <name type="common">Swimming crab</name>
    <name type="synonym">Neptunus trituberculatus</name>
    <dbReference type="NCBI Taxonomy" id="210409"/>
    <lineage>
        <taxon>Eukaryota</taxon>
        <taxon>Metazoa</taxon>
        <taxon>Ecdysozoa</taxon>
        <taxon>Arthropoda</taxon>
        <taxon>Crustacea</taxon>
        <taxon>Multicrustacea</taxon>
        <taxon>Malacostraca</taxon>
        <taxon>Eumalacostraca</taxon>
        <taxon>Eucarida</taxon>
        <taxon>Decapoda</taxon>
        <taxon>Pleocyemata</taxon>
        <taxon>Brachyura</taxon>
        <taxon>Eubrachyura</taxon>
        <taxon>Portunoidea</taxon>
        <taxon>Portunidae</taxon>
        <taxon>Portuninae</taxon>
        <taxon>Portunus</taxon>
    </lineage>
</organism>
<dbReference type="EMBL" id="VSRR010069495">
    <property type="protein sequence ID" value="MPC85769.1"/>
    <property type="molecule type" value="Genomic_DNA"/>
</dbReference>